<evidence type="ECO:0000256" key="9">
    <source>
        <dbReference type="ARBA" id="ARBA00033070"/>
    </source>
</evidence>
<dbReference type="CDD" id="cd06928">
    <property type="entry name" value="RNAP_alpha_NTD"/>
    <property type="match status" value="1"/>
</dbReference>
<dbReference type="GO" id="GO:0005737">
    <property type="term" value="C:cytoplasm"/>
    <property type="evidence" value="ECO:0007669"/>
    <property type="project" value="UniProtKB-ARBA"/>
</dbReference>
<keyword evidence="5 11" id="KW-0808">Transferase</keyword>
<proteinExistence type="inferred from homology"/>
<comment type="catalytic activity">
    <reaction evidence="10 11">
        <text>RNA(n) + a ribonucleoside 5'-triphosphate = RNA(n+1) + diphosphate</text>
        <dbReference type="Rhea" id="RHEA:21248"/>
        <dbReference type="Rhea" id="RHEA-COMP:14527"/>
        <dbReference type="Rhea" id="RHEA-COMP:17342"/>
        <dbReference type="ChEBI" id="CHEBI:33019"/>
        <dbReference type="ChEBI" id="CHEBI:61557"/>
        <dbReference type="ChEBI" id="CHEBI:140395"/>
        <dbReference type="EC" id="2.7.7.6"/>
    </reaction>
</comment>
<evidence type="ECO:0000256" key="6">
    <source>
        <dbReference type="ARBA" id="ARBA00022695"/>
    </source>
</evidence>
<dbReference type="InterPro" id="IPR011773">
    <property type="entry name" value="DNA-dir_RpoA"/>
</dbReference>
<dbReference type="SMART" id="SM00662">
    <property type="entry name" value="RPOLD"/>
    <property type="match status" value="1"/>
</dbReference>
<accession>A0A2K1P477</accession>
<dbReference type="InterPro" id="IPR036643">
    <property type="entry name" value="RNApol_insert_sf"/>
</dbReference>
<dbReference type="NCBIfam" id="NF003519">
    <property type="entry name" value="PRK05182.2-5"/>
    <property type="match status" value="1"/>
</dbReference>
<dbReference type="EMBL" id="AZRL01000004">
    <property type="protein sequence ID" value="PNR97590.1"/>
    <property type="molecule type" value="Genomic_DNA"/>
</dbReference>
<comment type="function">
    <text evidence="11">DNA-dependent RNA polymerase catalyzes the transcription of DNA into RNA using the four ribonucleoside triphosphates as substrates.</text>
</comment>
<dbReference type="HAMAP" id="MF_00059">
    <property type="entry name" value="RNApol_bact_RpoA"/>
    <property type="match status" value="1"/>
</dbReference>
<name>A0A2K1P477_9BACT</name>
<feature type="region of interest" description="Alpha C-terminal domain (alpha-CTD)" evidence="11">
    <location>
        <begin position="272"/>
        <end position="354"/>
    </location>
</feature>
<evidence type="ECO:0000256" key="5">
    <source>
        <dbReference type="ARBA" id="ARBA00022679"/>
    </source>
</evidence>
<dbReference type="InterPro" id="IPR011262">
    <property type="entry name" value="DNA-dir_RNA_pol_insert"/>
</dbReference>
<evidence type="ECO:0000313" key="14">
    <source>
        <dbReference type="Proteomes" id="UP000236434"/>
    </source>
</evidence>
<dbReference type="GO" id="GO:0003677">
    <property type="term" value="F:DNA binding"/>
    <property type="evidence" value="ECO:0007669"/>
    <property type="project" value="UniProtKB-UniRule"/>
</dbReference>
<evidence type="ECO:0000256" key="8">
    <source>
        <dbReference type="ARBA" id="ARBA00032524"/>
    </source>
</evidence>
<gene>
    <name evidence="11" type="primary">rpoA</name>
    <name evidence="13" type="ORF">X929_02225</name>
</gene>
<evidence type="ECO:0000313" key="13">
    <source>
        <dbReference type="EMBL" id="PNR97590.1"/>
    </source>
</evidence>
<dbReference type="Pfam" id="PF01000">
    <property type="entry name" value="RNA_pol_A_bac"/>
    <property type="match status" value="1"/>
</dbReference>
<evidence type="ECO:0000256" key="10">
    <source>
        <dbReference type="ARBA" id="ARBA00048552"/>
    </source>
</evidence>
<dbReference type="InterPro" id="IPR011260">
    <property type="entry name" value="RNAP_asu_C"/>
</dbReference>
<keyword evidence="6 11" id="KW-0548">Nucleotidyltransferase</keyword>
<reference evidence="13 14" key="1">
    <citation type="submission" date="2013-12" db="EMBL/GenBank/DDBJ databases">
        <title>Comparative genomics of Petrotoga isolates.</title>
        <authorList>
            <person name="Nesbo C.L."/>
            <person name="Charchuk R."/>
            <person name="Chow K."/>
        </authorList>
    </citation>
    <scope>NUCLEOTIDE SEQUENCE [LARGE SCALE GENOMIC DNA]</scope>
    <source>
        <strain evidence="13 14">DSM 13574</strain>
    </source>
</reference>
<evidence type="ECO:0000256" key="1">
    <source>
        <dbReference type="ARBA" id="ARBA00007123"/>
    </source>
</evidence>
<comment type="subunit">
    <text evidence="11">Homodimer. The RNAP catalytic core consists of 2 alpha, 1 beta, 1 beta' and 1 omega subunit. When a sigma factor is associated with the core the holoenzyme is formed, which can initiate transcription.</text>
</comment>
<evidence type="ECO:0000256" key="11">
    <source>
        <dbReference type="HAMAP-Rule" id="MF_00059"/>
    </source>
</evidence>
<dbReference type="Gene3D" id="3.30.1360.10">
    <property type="entry name" value="RNA polymerase, RBP11-like subunit"/>
    <property type="match status" value="1"/>
</dbReference>
<evidence type="ECO:0000259" key="12">
    <source>
        <dbReference type="SMART" id="SM00662"/>
    </source>
</evidence>
<dbReference type="InterPro" id="IPR011263">
    <property type="entry name" value="DNA-dir_RNA_pol_RpoA/D/Rpb3"/>
</dbReference>
<dbReference type="AlphaFoldDB" id="A0A2K1P477"/>
<dbReference type="Gene3D" id="2.170.120.12">
    <property type="entry name" value="DNA-directed RNA polymerase, insert domain"/>
    <property type="match status" value="1"/>
</dbReference>
<comment type="caution">
    <text evidence="13">The sequence shown here is derived from an EMBL/GenBank/DDBJ whole genome shotgun (WGS) entry which is preliminary data.</text>
</comment>
<evidence type="ECO:0000256" key="3">
    <source>
        <dbReference type="ARBA" id="ARBA00015972"/>
    </source>
</evidence>
<dbReference type="Gene3D" id="1.10.150.20">
    <property type="entry name" value="5' to 3' exonuclease, C-terminal subdomain"/>
    <property type="match status" value="1"/>
</dbReference>
<evidence type="ECO:0000256" key="7">
    <source>
        <dbReference type="ARBA" id="ARBA00023163"/>
    </source>
</evidence>
<keyword evidence="7 11" id="KW-0804">Transcription</keyword>
<sequence length="354" mass="41138">MEILIKPEKFRIVQKEEQDEYNYSKYELFPLEKGYAITLGNALRRVLLSSIPSLAITGLRIPGKLHEYDTIEGIKEDIIEITLNLKKVQLKVDDIENLNEIDYPILLSLRKKYKAGQVIKSGDIKTPSEVEIANPDFVIAHVNKDMEVDFELYAQAGKGFIPAQELTFQSDIEYIFIDGVFSPVLKVNYLTENIRVGRRTDYDKLILEIWTKKNITPTEALKEATKILMEHFDFISKLWEREGEAGTIEQMEVSVEKEEEVQEEEEENIFGLPKDLMETQIDSLDLTKRAKNCLKREKIDTIGELLKRKPTDLLKIKNFGRKSLDEIKNELKEKFDIDYEKLHQEERGNTFDEA</sequence>
<evidence type="ECO:0000256" key="2">
    <source>
        <dbReference type="ARBA" id="ARBA00012418"/>
    </source>
</evidence>
<comment type="domain">
    <text evidence="11">The N-terminal domain is essential for RNAP assembly and basal transcription, whereas the C-terminal domain is involved in interaction with transcriptional regulators and with upstream promoter elements.</text>
</comment>
<dbReference type="SUPFAM" id="SSF55257">
    <property type="entry name" value="RBP11-like subunits of RNA polymerase"/>
    <property type="match status" value="1"/>
</dbReference>
<comment type="similarity">
    <text evidence="1 11">Belongs to the RNA polymerase alpha chain family.</text>
</comment>
<dbReference type="RefSeq" id="WP_103066555.1">
    <property type="nucleotide sequence ID" value="NZ_AZRL01000004.1"/>
</dbReference>
<evidence type="ECO:0000256" key="4">
    <source>
        <dbReference type="ARBA" id="ARBA00022478"/>
    </source>
</evidence>
<feature type="domain" description="DNA-directed RNA polymerase RpoA/D/Rpb3-type" evidence="12">
    <location>
        <begin position="23"/>
        <end position="238"/>
    </location>
</feature>
<dbReference type="InterPro" id="IPR036603">
    <property type="entry name" value="RBP11-like"/>
</dbReference>
<feature type="region of interest" description="Alpha N-terminal domain (alpha-NTD)" evidence="11">
    <location>
        <begin position="1"/>
        <end position="249"/>
    </location>
</feature>
<dbReference type="GO" id="GO:0046983">
    <property type="term" value="F:protein dimerization activity"/>
    <property type="evidence" value="ECO:0007669"/>
    <property type="project" value="InterPro"/>
</dbReference>
<dbReference type="NCBIfam" id="TIGR02027">
    <property type="entry name" value="rpoA"/>
    <property type="match status" value="1"/>
</dbReference>
<dbReference type="Proteomes" id="UP000236434">
    <property type="component" value="Unassembled WGS sequence"/>
</dbReference>
<dbReference type="OrthoDB" id="9805706at2"/>
<dbReference type="SUPFAM" id="SSF56553">
    <property type="entry name" value="Insert subdomain of RNA polymerase alpha subunit"/>
    <property type="match status" value="1"/>
</dbReference>
<dbReference type="SUPFAM" id="SSF47789">
    <property type="entry name" value="C-terminal domain of RNA polymerase alpha subunit"/>
    <property type="match status" value="1"/>
</dbReference>
<organism evidence="13 14">
    <name type="scientific">Petrotoga olearia DSM 13574</name>
    <dbReference type="NCBI Taxonomy" id="1122955"/>
    <lineage>
        <taxon>Bacteria</taxon>
        <taxon>Thermotogati</taxon>
        <taxon>Thermotogota</taxon>
        <taxon>Thermotogae</taxon>
        <taxon>Petrotogales</taxon>
        <taxon>Petrotogaceae</taxon>
        <taxon>Petrotoga</taxon>
    </lineage>
</organism>
<dbReference type="GO" id="GO:0003899">
    <property type="term" value="F:DNA-directed RNA polymerase activity"/>
    <property type="evidence" value="ECO:0007669"/>
    <property type="project" value="UniProtKB-UniRule"/>
</dbReference>
<protein>
    <recommendedName>
        <fullName evidence="3 11">DNA-directed RNA polymerase subunit alpha</fullName>
        <shortName evidence="11">RNAP subunit alpha</shortName>
        <ecNumber evidence="2 11">2.7.7.6</ecNumber>
    </recommendedName>
    <alternativeName>
        <fullName evidence="9 11">RNA polymerase subunit alpha</fullName>
    </alternativeName>
    <alternativeName>
        <fullName evidence="8 11">Transcriptase subunit alpha</fullName>
    </alternativeName>
</protein>
<dbReference type="EC" id="2.7.7.6" evidence="2 11"/>
<dbReference type="GO" id="GO:0000428">
    <property type="term" value="C:DNA-directed RNA polymerase complex"/>
    <property type="evidence" value="ECO:0007669"/>
    <property type="project" value="UniProtKB-KW"/>
</dbReference>
<dbReference type="GO" id="GO:0006351">
    <property type="term" value="P:DNA-templated transcription"/>
    <property type="evidence" value="ECO:0007669"/>
    <property type="project" value="UniProtKB-UniRule"/>
</dbReference>
<dbReference type="Pfam" id="PF03118">
    <property type="entry name" value="RNA_pol_A_CTD"/>
    <property type="match status" value="1"/>
</dbReference>
<dbReference type="Pfam" id="PF01193">
    <property type="entry name" value="RNA_pol_L"/>
    <property type="match status" value="1"/>
</dbReference>
<keyword evidence="4 11" id="KW-0240">DNA-directed RNA polymerase</keyword>